<dbReference type="EMBL" id="CAUJNA010003234">
    <property type="protein sequence ID" value="CAJ1396516.1"/>
    <property type="molecule type" value="Genomic_DNA"/>
</dbReference>
<sequence>MANMIAVALAVLAAGKSNKSHEETGSAAACVLSKPVMQSCGSECFSNSDLTSCSADCLQQKGESFVCAQCYGPKIQCSIEKCMDKCSDEFDLTGDCQVCVMQTCSLPHFVRQASLHRHLDAPFLKELVAKAKATTLYP</sequence>
<accession>A0AA36NAM8</accession>
<dbReference type="AlphaFoldDB" id="A0AA36NAM8"/>
<reference evidence="1" key="1">
    <citation type="submission" date="2023-08" db="EMBL/GenBank/DDBJ databases">
        <authorList>
            <person name="Chen Y."/>
            <person name="Shah S."/>
            <person name="Dougan E. K."/>
            <person name="Thang M."/>
            <person name="Chan C."/>
        </authorList>
    </citation>
    <scope>NUCLEOTIDE SEQUENCE</scope>
</reference>
<keyword evidence="2" id="KW-1185">Reference proteome</keyword>
<gene>
    <name evidence="1" type="ORF">EVOR1521_LOCUS20738</name>
</gene>
<dbReference type="InterPro" id="IPR037242">
    <property type="entry name" value="Vanabin-2_sf"/>
</dbReference>
<organism evidence="1 2">
    <name type="scientific">Effrenium voratum</name>
    <dbReference type="NCBI Taxonomy" id="2562239"/>
    <lineage>
        <taxon>Eukaryota</taxon>
        <taxon>Sar</taxon>
        <taxon>Alveolata</taxon>
        <taxon>Dinophyceae</taxon>
        <taxon>Suessiales</taxon>
        <taxon>Symbiodiniaceae</taxon>
        <taxon>Effrenium</taxon>
    </lineage>
</organism>
<evidence type="ECO:0000313" key="2">
    <source>
        <dbReference type="Proteomes" id="UP001178507"/>
    </source>
</evidence>
<protein>
    <submittedName>
        <fullName evidence="1">Uncharacterized protein</fullName>
    </submittedName>
</protein>
<proteinExistence type="predicted"/>
<comment type="caution">
    <text evidence="1">The sequence shown here is derived from an EMBL/GenBank/DDBJ whole genome shotgun (WGS) entry which is preliminary data.</text>
</comment>
<name>A0AA36NAM8_9DINO</name>
<evidence type="ECO:0000313" key="1">
    <source>
        <dbReference type="EMBL" id="CAJ1396516.1"/>
    </source>
</evidence>
<dbReference type="SUPFAM" id="SSF144129">
    <property type="entry name" value="Vanabin-like"/>
    <property type="match status" value="1"/>
</dbReference>
<dbReference type="Proteomes" id="UP001178507">
    <property type="component" value="Unassembled WGS sequence"/>
</dbReference>